<dbReference type="SUPFAM" id="SSF53448">
    <property type="entry name" value="Nucleotide-diphospho-sugar transferases"/>
    <property type="match status" value="1"/>
</dbReference>
<dbReference type="Pfam" id="PF05157">
    <property type="entry name" value="MshEN"/>
    <property type="match status" value="1"/>
</dbReference>
<keyword evidence="2" id="KW-0328">Glycosyltransferase</keyword>
<dbReference type="PANTHER" id="PTHR43867:SF2">
    <property type="entry name" value="CELLULOSE SYNTHASE CATALYTIC SUBUNIT A [UDP-FORMING]"/>
    <property type="match status" value="1"/>
</dbReference>
<dbReference type="Pfam" id="PF13632">
    <property type="entry name" value="Glyco_trans_2_3"/>
    <property type="match status" value="1"/>
</dbReference>
<dbReference type="Proteomes" id="UP000000692">
    <property type="component" value="Chromosome"/>
</dbReference>
<keyword evidence="4 7" id="KW-0812">Transmembrane</keyword>
<accession>F9Y3B3</accession>
<sequence>MADSAAGFATDQLPGGRPDPELLDRFGADEAAAMGLMPWRRQGAAVIVATSGAPDAAALIRLRQVFGRTALHMLPPRVFEREVAPLYQRQAISAAERLLPLAQSCRTILHSYGLQYTALAVVAALAIAPGPSFAALCIIAGGLCIANALLKLVCALAAGRLPPAPPPLPDDELPVFTIFVPLLFEEDIAGHLLARFEKLDYPRDRLDLCLLTEDHDEMTRSALRAVCLPAWVRVIEAPLGTIRTKPRAMNYALPQARGSLIGIYDAEDNPAPDHLRRVAAEFAMRGPQVACLQGKLDYFNANANFITRCFTLEYAVWFRLFLPGLGRLGFVVPLGGTTLFLRESVIRALHGWDAHNVTEDADLGVRITRAGYRTEIIDITTMEEANGRAWPWVKQRSRWLKGFAMTWATHMRDPAALLRDLGARRFLVLQIMLLGMLVQTLLAPLLWSMWLIVLQIPHPLTGLLPAWVLVFAASAFIAAELVQLVTFSIGAIRARKAWLIPWAPTMHLYFPLATLALIKALAEMVTRPHYWDKTQHGFYKPPASS</sequence>
<evidence type="ECO:0000259" key="8">
    <source>
        <dbReference type="Pfam" id="PF05157"/>
    </source>
</evidence>
<dbReference type="EMBL" id="CP002018">
    <property type="protein sequence ID" value="AEM40354.1"/>
    <property type="molecule type" value="Genomic_DNA"/>
</dbReference>
<evidence type="ECO:0000256" key="7">
    <source>
        <dbReference type="SAM" id="Phobius"/>
    </source>
</evidence>
<dbReference type="KEGG" id="kvl:KVU_0515"/>
<dbReference type="OrthoDB" id="7431422at2"/>
<keyword evidence="3 10" id="KW-0808">Transferase</keyword>
<dbReference type="PANTHER" id="PTHR43867">
    <property type="entry name" value="CELLULOSE SYNTHASE CATALYTIC SUBUNIT A [UDP-FORMING]"/>
    <property type="match status" value="1"/>
</dbReference>
<evidence type="ECO:0000256" key="2">
    <source>
        <dbReference type="ARBA" id="ARBA00022676"/>
    </source>
</evidence>
<feature type="domain" description="Type II secretion system protein GspE N-terminal" evidence="8">
    <location>
        <begin position="16"/>
        <end position="90"/>
    </location>
</feature>
<protein>
    <submittedName>
        <fullName evidence="10">Glycosyl transferase, family 2</fullName>
    </submittedName>
</protein>
<dbReference type="InterPro" id="IPR001173">
    <property type="entry name" value="Glyco_trans_2-like"/>
</dbReference>
<feature type="transmembrane region" description="Helical" evidence="7">
    <location>
        <begin position="464"/>
        <end position="487"/>
    </location>
</feature>
<evidence type="ECO:0000256" key="5">
    <source>
        <dbReference type="ARBA" id="ARBA00022989"/>
    </source>
</evidence>
<comment type="subcellular location">
    <subcellularLocation>
        <location evidence="1">Membrane</location>
        <topology evidence="1">Multi-pass membrane protein</topology>
    </subcellularLocation>
</comment>
<evidence type="ECO:0000259" key="9">
    <source>
        <dbReference type="Pfam" id="PF13632"/>
    </source>
</evidence>
<dbReference type="HOGENOM" id="CLU_020629_0_0_5"/>
<evidence type="ECO:0000256" key="1">
    <source>
        <dbReference type="ARBA" id="ARBA00004141"/>
    </source>
</evidence>
<dbReference type="AlphaFoldDB" id="F9Y3B3"/>
<keyword evidence="11" id="KW-1185">Reference proteome</keyword>
<feature type="transmembrane region" description="Helical" evidence="7">
    <location>
        <begin position="499"/>
        <end position="522"/>
    </location>
</feature>
<dbReference type="PATRIC" id="fig|759362.5.peg.540"/>
<evidence type="ECO:0000256" key="6">
    <source>
        <dbReference type="ARBA" id="ARBA00023136"/>
    </source>
</evidence>
<reference evidence="10 11" key="1">
    <citation type="journal article" date="2011" name="J. Bacteriol.">
        <title>Complete genome sequence of the industrial strain Ketogulonicigenium vulgare WSH-001.</title>
        <authorList>
            <person name="Liu L."/>
            <person name="Li Y."/>
            <person name="Zhang J."/>
            <person name="Zhou Z."/>
            <person name="Liu J."/>
            <person name="Li X."/>
            <person name="Zhou J."/>
            <person name="Du G."/>
            <person name="Wang L."/>
            <person name="Chen J."/>
        </authorList>
    </citation>
    <scope>NUCLEOTIDE SEQUENCE [LARGE SCALE GENOMIC DNA]</scope>
    <source>
        <strain evidence="10 11">WSH-001</strain>
    </source>
</reference>
<dbReference type="InterPro" id="IPR029044">
    <property type="entry name" value="Nucleotide-diphossugar_trans"/>
</dbReference>
<dbReference type="GO" id="GO:0016757">
    <property type="term" value="F:glycosyltransferase activity"/>
    <property type="evidence" value="ECO:0007669"/>
    <property type="project" value="UniProtKB-KW"/>
</dbReference>
<dbReference type="InterPro" id="IPR007831">
    <property type="entry name" value="T2SS_GspE_N"/>
</dbReference>
<dbReference type="Gene3D" id="3.90.550.10">
    <property type="entry name" value="Spore Coat Polysaccharide Biosynthesis Protein SpsA, Chain A"/>
    <property type="match status" value="1"/>
</dbReference>
<keyword evidence="6 7" id="KW-0472">Membrane</keyword>
<organism evidence="10 11">
    <name type="scientific">Ketogulonicigenium vulgare (strain WSH-001)</name>
    <dbReference type="NCBI Taxonomy" id="759362"/>
    <lineage>
        <taxon>Bacteria</taxon>
        <taxon>Pseudomonadati</taxon>
        <taxon>Pseudomonadota</taxon>
        <taxon>Alphaproteobacteria</taxon>
        <taxon>Rhodobacterales</taxon>
        <taxon>Roseobacteraceae</taxon>
        <taxon>Ketogulonicigenium</taxon>
    </lineage>
</organism>
<evidence type="ECO:0000313" key="10">
    <source>
        <dbReference type="EMBL" id="AEM40354.1"/>
    </source>
</evidence>
<dbReference type="GO" id="GO:0016020">
    <property type="term" value="C:membrane"/>
    <property type="evidence" value="ECO:0007669"/>
    <property type="project" value="UniProtKB-SubCell"/>
</dbReference>
<feature type="domain" description="Glycosyltransferase 2-like" evidence="9">
    <location>
        <begin position="262"/>
        <end position="470"/>
    </location>
</feature>
<name>F9Y3B3_KETVW</name>
<dbReference type="eggNOG" id="COG1215">
    <property type="taxonomic scope" value="Bacteria"/>
</dbReference>
<proteinExistence type="predicted"/>
<dbReference type="RefSeq" id="WP_013383801.1">
    <property type="nucleotide sequence ID" value="NC_017384.1"/>
</dbReference>
<gene>
    <name evidence="10" type="ordered locus">KVU_0515</name>
</gene>
<feature type="transmembrane region" description="Helical" evidence="7">
    <location>
        <begin position="426"/>
        <end position="452"/>
    </location>
</feature>
<feature type="transmembrane region" description="Helical" evidence="7">
    <location>
        <begin position="107"/>
        <end position="127"/>
    </location>
</feature>
<keyword evidence="5 7" id="KW-1133">Transmembrane helix</keyword>
<evidence type="ECO:0000313" key="11">
    <source>
        <dbReference type="Proteomes" id="UP000000692"/>
    </source>
</evidence>
<feature type="transmembrane region" description="Helical" evidence="7">
    <location>
        <begin position="133"/>
        <end position="158"/>
    </location>
</feature>
<evidence type="ECO:0000256" key="4">
    <source>
        <dbReference type="ARBA" id="ARBA00022692"/>
    </source>
</evidence>
<dbReference type="InterPro" id="IPR050321">
    <property type="entry name" value="Glycosyltr_2/OpgH_subfam"/>
</dbReference>
<evidence type="ECO:0000256" key="3">
    <source>
        <dbReference type="ARBA" id="ARBA00022679"/>
    </source>
</evidence>